<keyword evidence="2" id="KW-1185">Reference proteome</keyword>
<dbReference type="Proteomes" id="UP000242715">
    <property type="component" value="Unassembled WGS sequence"/>
</dbReference>
<protein>
    <submittedName>
        <fullName evidence="1">Uncharacterized protein</fullName>
    </submittedName>
</protein>
<evidence type="ECO:0000313" key="1">
    <source>
        <dbReference type="EMBL" id="GAU30332.1"/>
    </source>
</evidence>
<evidence type="ECO:0000313" key="2">
    <source>
        <dbReference type="Proteomes" id="UP000242715"/>
    </source>
</evidence>
<sequence length="82" mass="9145">MEAPLSHPLGPGHHLFQHVSHPPPSFSLLLHCRLGSRHIMGLIVGGIVFGFDAGVYDLWTGCGRCGVGSGWEIQCWFWFPWF</sequence>
<dbReference type="EMBL" id="DF973423">
    <property type="protein sequence ID" value="GAU30332.1"/>
    <property type="molecule type" value="Genomic_DNA"/>
</dbReference>
<name>A0A2Z6N001_TRISU</name>
<accession>A0A2Z6N001</accession>
<gene>
    <name evidence="1" type="ORF">TSUD_211890</name>
</gene>
<reference evidence="2" key="1">
    <citation type="journal article" date="2017" name="Front. Plant Sci.">
        <title>Climate Clever Clovers: New Paradigm to Reduce the Environmental Footprint of Ruminants by Breeding Low Methanogenic Forages Utilizing Haplotype Variation.</title>
        <authorList>
            <person name="Kaur P."/>
            <person name="Appels R."/>
            <person name="Bayer P.E."/>
            <person name="Keeble-Gagnere G."/>
            <person name="Wang J."/>
            <person name="Hirakawa H."/>
            <person name="Shirasawa K."/>
            <person name="Vercoe P."/>
            <person name="Stefanova K."/>
            <person name="Durmic Z."/>
            <person name="Nichols P."/>
            <person name="Revell C."/>
            <person name="Isobe S.N."/>
            <person name="Edwards D."/>
            <person name="Erskine W."/>
        </authorList>
    </citation>
    <scope>NUCLEOTIDE SEQUENCE [LARGE SCALE GENOMIC DNA]</scope>
    <source>
        <strain evidence="2">cv. Daliak</strain>
    </source>
</reference>
<dbReference type="AlphaFoldDB" id="A0A2Z6N001"/>
<organism evidence="1 2">
    <name type="scientific">Trifolium subterraneum</name>
    <name type="common">Subterranean clover</name>
    <dbReference type="NCBI Taxonomy" id="3900"/>
    <lineage>
        <taxon>Eukaryota</taxon>
        <taxon>Viridiplantae</taxon>
        <taxon>Streptophyta</taxon>
        <taxon>Embryophyta</taxon>
        <taxon>Tracheophyta</taxon>
        <taxon>Spermatophyta</taxon>
        <taxon>Magnoliopsida</taxon>
        <taxon>eudicotyledons</taxon>
        <taxon>Gunneridae</taxon>
        <taxon>Pentapetalae</taxon>
        <taxon>rosids</taxon>
        <taxon>fabids</taxon>
        <taxon>Fabales</taxon>
        <taxon>Fabaceae</taxon>
        <taxon>Papilionoideae</taxon>
        <taxon>50 kb inversion clade</taxon>
        <taxon>NPAAA clade</taxon>
        <taxon>Hologalegina</taxon>
        <taxon>IRL clade</taxon>
        <taxon>Trifolieae</taxon>
        <taxon>Trifolium</taxon>
    </lineage>
</organism>
<proteinExistence type="predicted"/>